<dbReference type="GO" id="GO:0022857">
    <property type="term" value="F:transmembrane transporter activity"/>
    <property type="evidence" value="ECO:0007669"/>
    <property type="project" value="InterPro"/>
</dbReference>
<feature type="domain" description="ABC-type glycine betaine transport system substrate-binding" evidence="1">
    <location>
        <begin position="1"/>
        <end position="99"/>
    </location>
</feature>
<keyword evidence="3" id="KW-1185">Reference proteome</keyword>
<gene>
    <name evidence="2" type="ORF">SAMN05421790_10839</name>
</gene>
<name>A0A1N7N8B1_9BACL</name>
<sequence length="109" mass="12815">MASTLAKAVKEKKPIVVTGWQPHWKFARFQLKFLDDPKKEFGQSEEIHTIVSKDLKEKNPEAYQIMDRFHWTPGDMEEVMLMIQEGKEPEQAAAAWVEKNKDKVKKWTQ</sequence>
<proteinExistence type="predicted"/>
<organism evidence="2 3">
    <name type="scientific">Kroppenstedtia eburnea</name>
    <dbReference type="NCBI Taxonomy" id="714067"/>
    <lineage>
        <taxon>Bacteria</taxon>
        <taxon>Bacillati</taxon>
        <taxon>Bacillota</taxon>
        <taxon>Bacilli</taxon>
        <taxon>Bacillales</taxon>
        <taxon>Thermoactinomycetaceae</taxon>
        <taxon>Kroppenstedtia</taxon>
    </lineage>
</organism>
<evidence type="ECO:0000259" key="1">
    <source>
        <dbReference type="Pfam" id="PF04069"/>
    </source>
</evidence>
<dbReference type="EMBL" id="FTOD01000008">
    <property type="protein sequence ID" value="SIS94580.1"/>
    <property type="molecule type" value="Genomic_DNA"/>
</dbReference>
<dbReference type="Gene3D" id="3.40.190.10">
    <property type="entry name" value="Periplasmic binding protein-like II"/>
    <property type="match status" value="1"/>
</dbReference>
<dbReference type="GO" id="GO:0043190">
    <property type="term" value="C:ATP-binding cassette (ABC) transporter complex"/>
    <property type="evidence" value="ECO:0007669"/>
    <property type="project" value="InterPro"/>
</dbReference>
<evidence type="ECO:0000313" key="2">
    <source>
        <dbReference type="EMBL" id="SIS94580.1"/>
    </source>
</evidence>
<reference evidence="3" key="1">
    <citation type="submission" date="2017-01" db="EMBL/GenBank/DDBJ databases">
        <authorList>
            <person name="Varghese N."/>
            <person name="Submissions S."/>
        </authorList>
    </citation>
    <scope>NUCLEOTIDE SEQUENCE [LARGE SCALE GENOMIC DNA]</scope>
    <source>
        <strain evidence="3">DSM 45196</strain>
    </source>
</reference>
<accession>A0A1N7N8B1</accession>
<dbReference type="Proteomes" id="UP000186795">
    <property type="component" value="Unassembled WGS sequence"/>
</dbReference>
<dbReference type="SUPFAM" id="SSF53850">
    <property type="entry name" value="Periplasmic binding protein-like II"/>
    <property type="match status" value="1"/>
</dbReference>
<evidence type="ECO:0000313" key="3">
    <source>
        <dbReference type="Proteomes" id="UP000186795"/>
    </source>
</evidence>
<dbReference type="Gene3D" id="3.40.190.100">
    <property type="entry name" value="Glycine betaine-binding periplasmic protein, domain 2"/>
    <property type="match status" value="1"/>
</dbReference>
<protein>
    <submittedName>
        <fullName evidence="2">Glycine betaine/proline transport system substrate-binding protein</fullName>
    </submittedName>
</protein>
<dbReference type="RefSeq" id="WP_172998929.1">
    <property type="nucleotide sequence ID" value="NZ_CP048103.1"/>
</dbReference>
<dbReference type="InterPro" id="IPR007210">
    <property type="entry name" value="ABC_Gly_betaine_transp_sub-bd"/>
</dbReference>
<dbReference type="Pfam" id="PF04069">
    <property type="entry name" value="OpuAC"/>
    <property type="match status" value="1"/>
</dbReference>
<dbReference type="AlphaFoldDB" id="A0A1N7N8B1"/>